<dbReference type="GO" id="GO:0005737">
    <property type="term" value="C:cytoplasm"/>
    <property type="evidence" value="ECO:0007669"/>
    <property type="project" value="UniProtKB-SubCell"/>
</dbReference>
<evidence type="ECO:0000256" key="6">
    <source>
        <dbReference type="ARBA" id="ARBA00023014"/>
    </source>
</evidence>
<dbReference type="GO" id="GO:0045454">
    <property type="term" value="P:cell redox homeostasis"/>
    <property type="evidence" value="ECO:0007669"/>
    <property type="project" value="TreeGrafter"/>
</dbReference>
<keyword evidence="11" id="KW-0963">Cytoplasm</keyword>
<evidence type="ECO:0000313" key="13">
    <source>
        <dbReference type="EMBL" id="GIH88362.1"/>
    </source>
</evidence>
<dbReference type="InterPro" id="IPR034768">
    <property type="entry name" value="4FE4S_WBL"/>
</dbReference>
<keyword evidence="7 11" id="KW-0805">Transcription regulation</keyword>
<dbReference type="HAMAP" id="MF_01479">
    <property type="entry name" value="WhiB"/>
    <property type="match status" value="1"/>
</dbReference>
<comment type="subcellular location">
    <subcellularLocation>
        <location evidence="1 11">Cytoplasm</location>
    </subcellularLocation>
</comment>
<dbReference type="Proteomes" id="UP000655044">
    <property type="component" value="Unassembled WGS sequence"/>
</dbReference>
<feature type="binding site" evidence="11">
    <location>
        <position position="19"/>
    </location>
    <ligand>
        <name>[4Fe-4S] cluster</name>
        <dbReference type="ChEBI" id="CHEBI:49883"/>
    </ligand>
</feature>
<comment type="similarity">
    <text evidence="2 11">Belongs to the WhiB family.</text>
</comment>
<evidence type="ECO:0000256" key="11">
    <source>
        <dbReference type="HAMAP-Rule" id="MF_01479"/>
    </source>
</evidence>
<dbReference type="GO" id="GO:0035731">
    <property type="term" value="F:dinitrosyl-iron complex binding"/>
    <property type="evidence" value="ECO:0007669"/>
    <property type="project" value="UniProtKB-UniRule"/>
</dbReference>
<keyword evidence="8 11" id="KW-0238">DNA-binding</keyword>
<dbReference type="InterPro" id="IPR003482">
    <property type="entry name" value="Whib"/>
</dbReference>
<protein>
    <recommendedName>
        <fullName evidence="11">Transcriptional regulator WhiB</fullName>
    </recommendedName>
</protein>
<evidence type="ECO:0000256" key="1">
    <source>
        <dbReference type="ARBA" id="ARBA00004496"/>
    </source>
</evidence>
<dbReference type="GO" id="GO:0003677">
    <property type="term" value="F:DNA binding"/>
    <property type="evidence" value="ECO:0007669"/>
    <property type="project" value="UniProtKB-UniRule"/>
</dbReference>
<comment type="PTM">
    <text evidence="11">The Fe-S cluster can be nitrosylated by nitric oxide (NO).</text>
</comment>
<dbReference type="AlphaFoldDB" id="A0A8J3S960"/>
<keyword evidence="9 11" id="KW-1015">Disulfide bond</keyword>
<dbReference type="RefSeq" id="WP_068923947.1">
    <property type="nucleotide sequence ID" value="NZ_BMQP01000052.1"/>
</dbReference>
<keyword evidence="6 11" id="KW-0411">Iron-sulfur</keyword>
<dbReference type="GO" id="GO:0051539">
    <property type="term" value="F:4 iron, 4 sulfur cluster binding"/>
    <property type="evidence" value="ECO:0007669"/>
    <property type="project" value="UniProtKB-UniRule"/>
</dbReference>
<dbReference type="Pfam" id="PF02467">
    <property type="entry name" value="Whib"/>
    <property type="match status" value="1"/>
</dbReference>
<evidence type="ECO:0000256" key="2">
    <source>
        <dbReference type="ARBA" id="ARBA00006597"/>
    </source>
</evidence>
<keyword evidence="3 11" id="KW-0004">4Fe-4S</keyword>
<comment type="function">
    <text evidence="11">Acts as a transcriptional regulator. Probably redox-responsive. The apo- but not holo-form probably binds DNA.</text>
</comment>
<dbReference type="PANTHER" id="PTHR38839:SF6">
    <property type="entry name" value="TRANSCRIPTIONAL REGULATOR WHIB1"/>
    <property type="match status" value="1"/>
</dbReference>
<keyword evidence="5 11" id="KW-0408">Iron</keyword>
<name>A0A8J3S960_PLARO</name>
<dbReference type="PANTHER" id="PTHR38839">
    <property type="entry name" value="TRANSCRIPTIONAL REGULATOR WHID-RELATED"/>
    <property type="match status" value="1"/>
</dbReference>
<feature type="binding site" evidence="11">
    <location>
        <position position="47"/>
    </location>
    <ligand>
        <name>[4Fe-4S] cluster</name>
        <dbReference type="ChEBI" id="CHEBI:49883"/>
    </ligand>
</feature>
<sequence>MPSHADISFITHWSRRAACLSEDPELFFPISPQGPGQIQHEHAKAVCRRCPVRAQCLDYAINTHQAHGVWGGTSPDERAAAALARTRQRTGT</sequence>
<comment type="cofactor">
    <cofactor evidence="11">
        <name>[4Fe-4S] cluster</name>
        <dbReference type="ChEBI" id="CHEBI:49883"/>
    </cofactor>
    <text evidence="11">Binds 1 [4Fe-4S] cluster per subunit. Following nitrosylation of the [4Fe-4S] cluster binds 1 [4Fe-8(NO)] cluster per subunit.</text>
</comment>
<dbReference type="OrthoDB" id="8104048at2"/>
<organism evidence="13 14">
    <name type="scientific">Planobispora rosea</name>
    <dbReference type="NCBI Taxonomy" id="35762"/>
    <lineage>
        <taxon>Bacteria</taxon>
        <taxon>Bacillati</taxon>
        <taxon>Actinomycetota</taxon>
        <taxon>Actinomycetes</taxon>
        <taxon>Streptosporangiales</taxon>
        <taxon>Streptosporangiaceae</taxon>
        <taxon>Planobispora</taxon>
    </lineage>
</organism>
<gene>
    <name evidence="11" type="primary">whiB</name>
    <name evidence="13" type="ORF">Pro02_67700</name>
</gene>
<evidence type="ECO:0000256" key="4">
    <source>
        <dbReference type="ARBA" id="ARBA00022723"/>
    </source>
</evidence>
<keyword evidence="10 11" id="KW-0804">Transcription</keyword>
<dbReference type="PROSITE" id="PS51674">
    <property type="entry name" value="4FE4S_WBL"/>
    <property type="match status" value="1"/>
</dbReference>
<evidence type="ECO:0000256" key="10">
    <source>
        <dbReference type="ARBA" id="ARBA00023163"/>
    </source>
</evidence>
<evidence type="ECO:0000256" key="3">
    <source>
        <dbReference type="ARBA" id="ARBA00022485"/>
    </source>
</evidence>
<feature type="binding site" evidence="11">
    <location>
        <position position="50"/>
    </location>
    <ligand>
        <name>[4Fe-4S] cluster</name>
        <dbReference type="ChEBI" id="CHEBI:49883"/>
    </ligand>
</feature>
<keyword evidence="14" id="KW-1185">Reference proteome</keyword>
<dbReference type="GO" id="GO:0047134">
    <property type="term" value="F:protein-disulfide reductase [NAD(P)H] activity"/>
    <property type="evidence" value="ECO:0007669"/>
    <property type="project" value="TreeGrafter"/>
</dbReference>
<evidence type="ECO:0000256" key="5">
    <source>
        <dbReference type="ARBA" id="ARBA00023004"/>
    </source>
</evidence>
<evidence type="ECO:0000256" key="9">
    <source>
        <dbReference type="ARBA" id="ARBA00023157"/>
    </source>
</evidence>
<reference evidence="13" key="1">
    <citation type="submission" date="2021-01" db="EMBL/GenBank/DDBJ databases">
        <title>Whole genome shotgun sequence of Planobispora rosea NBRC 15558.</title>
        <authorList>
            <person name="Komaki H."/>
            <person name="Tamura T."/>
        </authorList>
    </citation>
    <scope>NUCLEOTIDE SEQUENCE</scope>
    <source>
        <strain evidence="13">NBRC 15558</strain>
    </source>
</reference>
<comment type="caution">
    <text evidence="13">The sequence shown here is derived from an EMBL/GenBank/DDBJ whole genome shotgun (WGS) entry which is preliminary data.</text>
</comment>
<dbReference type="EMBL" id="BOOI01000079">
    <property type="protein sequence ID" value="GIH88362.1"/>
    <property type="molecule type" value="Genomic_DNA"/>
</dbReference>
<evidence type="ECO:0000259" key="12">
    <source>
        <dbReference type="PROSITE" id="PS51674"/>
    </source>
</evidence>
<keyword evidence="4 11" id="KW-0479">Metal-binding</keyword>
<proteinExistence type="inferred from homology"/>
<evidence type="ECO:0000313" key="14">
    <source>
        <dbReference type="Proteomes" id="UP000655044"/>
    </source>
</evidence>
<comment type="PTM">
    <text evidence="11">Upon Fe-S cluster removal intramolecular disulfide bonds are formed.</text>
</comment>
<accession>A0A8J3S960</accession>
<feature type="binding site" evidence="11">
    <location>
        <position position="56"/>
    </location>
    <ligand>
        <name>[4Fe-4S] cluster</name>
        <dbReference type="ChEBI" id="CHEBI:49883"/>
    </ligand>
</feature>
<evidence type="ECO:0000256" key="8">
    <source>
        <dbReference type="ARBA" id="ARBA00023125"/>
    </source>
</evidence>
<feature type="domain" description="4Fe-4S Wbl-type" evidence="12">
    <location>
        <begin position="18"/>
        <end position="80"/>
    </location>
</feature>
<dbReference type="GO" id="GO:0046872">
    <property type="term" value="F:metal ion binding"/>
    <property type="evidence" value="ECO:0007669"/>
    <property type="project" value="UniProtKB-KW"/>
</dbReference>
<dbReference type="GO" id="GO:0045892">
    <property type="term" value="P:negative regulation of DNA-templated transcription"/>
    <property type="evidence" value="ECO:0007669"/>
    <property type="project" value="TreeGrafter"/>
</dbReference>
<evidence type="ECO:0000256" key="7">
    <source>
        <dbReference type="ARBA" id="ARBA00023015"/>
    </source>
</evidence>